<protein>
    <submittedName>
        <fullName evidence="2">Uncharacterized protein</fullName>
    </submittedName>
</protein>
<dbReference type="EMBL" id="CASHTH010003353">
    <property type="protein sequence ID" value="CAI8043755.1"/>
    <property type="molecule type" value="Genomic_DNA"/>
</dbReference>
<organism evidence="2 3">
    <name type="scientific">Geodia barretti</name>
    <name type="common">Barrett's horny sponge</name>
    <dbReference type="NCBI Taxonomy" id="519541"/>
    <lineage>
        <taxon>Eukaryota</taxon>
        <taxon>Metazoa</taxon>
        <taxon>Porifera</taxon>
        <taxon>Demospongiae</taxon>
        <taxon>Heteroscleromorpha</taxon>
        <taxon>Tetractinellida</taxon>
        <taxon>Astrophorina</taxon>
        <taxon>Geodiidae</taxon>
        <taxon>Geodia</taxon>
    </lineage>
</organism>
<gene>
    <name evidence="2" type="ORF">GBAR_LOCUS24276</name>
</gene>
<keyword evidence="3" id="KW-1185">Reference proteome</keyword>
<feature type="compositionally biased region" description="Polar residues" evidence="1">
    <location>
        <begin position="55"/>
        <end position="66"/>
    </location>
</feature>
<dbReference type="Proteomes" id="UP001174909">
    <property type="component" value="Unassembled WGS sequence"/>
</dbReference>
<evidence type="ECO:0000313" key="3">
    <source>
        <dbReference type="Proteomes" id="UP001174909"/>
    </source>
</evidence>
<feature type="region of interest" description="Disordered" evidence="1">
    <location>
        <begin position="53"/>
        <end position="81"/>
    </location>
</feature>
<feature type="compositionally biased region" description="Low complexity" evidence="1">
    <location>
        <begin position="67"/>
        <end position="81"/>
    </location>
</feature>
<evidence type="ECO:0000313" key="2">
    <source>
        <dbReference type="EMBL" id="CAI8043755.1"/>
    </source>
</evidence>
<reference evidence="2" key="1">
    <citation type="submission" date="2023-03" db="EMBL/GenBank/DDBJ databases">
        <authorList>
            <person name="Steffen K."/>
            <person name="Cardenas P."/>
        </authorList>
    </citation>
    <scope>NUCLEOTIDE SEQUENCE</scope>
</reference>
<sequence>TTYTRCNYRRNPNNLLSLFCLRCGYSQQRRRRIGSVSGSVECQPLHCLAPAHRTPATSPAASLTLDSSYSNSKGTSPSSSP</sequence>
<proteinExistence type="predicted"/>
<name>A0AA35T8K3_GEOBA</name>
<accession>A0AA35T8K3</accession>
<feature type="non-terminal residue" evidence="2">
    <location>
        <position position="81"/>
    </location>
</feature>
<dbReference type="AlphaFoldDB" id="A0AA35T8K3"/>
<evidence type="ECO:0000256" key="1">
    <source>
        <dbReference type="SAM" id="MobiDB-lite"/>
    </source>
</evidence>
<comment type="caution">
    <text evidence="2">The sequence shown here is derived from an EMBL/GenBank/DDBJ whole genome shotgun (WGS) entry which is preliminary data.</text>
</comment>